<evidence type="ECO:0000256" key="2">
    <source>
        <dbReference type="SAM" id="SignalP"/>
    </source>
</evidence>
<evidence type="ECO:0000256" key="1">
    <source>
        <dbReference type="SAM" id="MobiDB-lite"/>
    </source>
</evidence>
<dbReference type="RefSeq" id="WP_119604016.1">
    <property type="nucleotide sequence ID" value="NZ_QXUL01000043.1"/>
</dbReference>
<feature type="domain" description="DUF1541" evidence="3">
    <location>
        <begin position="60"/>
        <end position="110"/>
    </location>
</feature>
<gene>
    <name evidence="4" type="ORF">BU097_09040</name>
</gene>
<sequence>MIKKATFLILASILVLSACSNSKEQNEESKDQKHENHMNHNSESKALEDMTSTKKGKFKPGDKVTITTAHMPGMKSAEATVKGAYKTHAYVVSYKPTNGDEKINNHKWVVNEEIKDAPEKGFEKGDTVKLEADHMDGMKGEQAKIDDVKNTTVYMLDYKSTKNNKMVKNHKWMIGDELKPR</sequence>
<evidence type="ECO:0000313" key="4">
    <source>
        <dbReference type="EMBL" id="RIN10115.1"/>
    </source>
</evidence>
<evidence type="ECO:0000313" key="5">
    <source>
        <dbReference type="Proteomes" id="UP000285567"/>
    </source>
</evidence>
<feature type="signal peptide" evidence="2">
    <location>
        <begin position="1"/>
        <end position="20"/>
    </location>
</feature>
<organism evidence="4 5">
    <name type="scientific">Staphylococcus xylosus</name>
    <dbReference type="NCBI Taxonomy" id="1288"/>
    <lineage>
        <taxon>Bacteria</taxon>
        <taxon>Bacillati</taxon>
        <taxon>Bacillota</taxon>
        <taxon>Bacilli</taxon>
        <taxon>Bacillales</taxon>
        <taxon>Staphylococcaceae</taxon>
        <taxon>Staphylococcus</taxon>
    </lineage>
</organism>
<keyword evidence="2" id="KW-0732">Signal</keyword>
<dbReference type="InterPro" id="IPR011438">
    <property type="entry name" value="DUF1541"/>
</dbReference>
<feature type="region of interest" description="Disordered" evidence="1">
    <location>
        <begin position="25"/>
        <end position="63"/>
    </location>
</feature>
<accession>A0A418IML6</accession>
<proteinExistence type="predicted"/>
<dbReference type="EMBL" id="QXUL01000043">
    <property type="protein sequence ID" value="RIN10115.1"/>
    <property type="molecule type" value="Genomic_DNA"/>
</dbReference>
<evidence type="ECO:0000259" key="3">
    <source>
        <dbReference type="Pfam" id="PF07563"/>
    </source>
</evidence>
<dbReference type="Pfam" id="PF07563">
    <property type="entry name" value="DUF1541"/>
    <property type="match status" value="2"/>
</dbReference>
<dbReference type="PROSITE" id="PS51257">
    <property type="entry name" value="PROKAR_LIPOPROTEIN"/>
    <property type="match status" value="1"/>
</dbReference>
<dbReference type="AlphaFoldDB" id="A0A418IML6"/>
<feature type="compositionally biased region" description="Basic and acidic residues" evidence="1">
    <location>
        <begin position="25"/>
        <end position="52"/>
    </location>
</feature>
<dbReference type="Gene3D" id="2.30.30.1210">
    <property type="entry name" value="Domain of unknown function DUF1541"/>
    <property type="match status" value="1"/>
</dbReference>
<reference evidence="4 5" key="1">
    <citation type="journal article" date="2016" name="Front. Microbiol.">
        <title>Comprehensive Phylogenetic Analysis of Bovine Non-aureus Staphylococci Species Based on Whole-Genome Sequencing.</title>
        <authorList>
            <person name="Naushad S."/>
            <person name="Barkema H.W."/>
            <person name="Luby C."/>
            <person name="Condas L.A."/>
            <person name="Nobrega D.B."/>
            <person name="Carson D.A."/>
            <person name="De Buck J."/>
        </authorList>
    </citation>
    <scope>NUCLEOTIDE SEQUENCE [LARGE SCALE GENOMIC DNA]</scope>
    <source>
        <strain evidence="4 5">SNUC 102</strain>
    </source>
</reference>
<feature type="domain" description="DUF1541" evidence="3">
    <location>
        <begin position="124"/>
        <end position="174"/>
    </location>
</feature>
<feature type="chain" id="PRO_5038456957" evidence="2">
    <location>
        <begin position="21"/>
        <end position="181"/>
    </location>
</feature>
<comment type="caution">
    <text evidence="4">The sequence shown here is derived from an EMBL/GenBank/DDBJ whole genome shotgun (WGS) entry which is preliminary data.</text>
</comment>
<dbReference type="OrthoDB" id="1701949at2"/>
<protein>
    <submittedName>
        <fullName evidence="4">DUF1541 domain-containing protein</fullName>
    </submittedName>
</protein>
<dbReference type="Proteomes" id="UP000285567">
    <property type="component" value="Unassembled WGS sequence"/>
</dbReference>
<name>A0A418IML6_STAXY</name>
<keyword evidence="5" id="KW-1185">Reference proteome</keyword>